<gene>
    <name evidence="1" type="primary">SDC1</name>
    <name evidence="1" type="ORF">N8T08_006005</name>
</gene>
<proteinExistence type="predicted"/>
<name>A0ACC3B1C9_9EURO</name>
<evidence type="ECO:0000313" key="1">
    <source>
        <dbReference type="EMBL" id="KAK1143890.1"/>
    </source>
</evidence>
<dbReference type="Proteomes" id="UP001177260">
    <property type="component" value="Unassembled WGS sequence"/>
</dbReference>
<dbReference type="EMBL" id="JAOPJF010000035">
    <property type="protein sequence ID" value="KAK1143890.1"/>
    <property type="molecule type" value="Genomic_DNA"/>
</dbReference>
<reference evidence="1 2" key="1">
    <citation type="journal article" date="2023" name="ACS Omega">
        <title>Identification of the Neoaspergillic Acid Biosynthesis Gene Cluster by Establishing an In Vitro CRISPR-Ribonucleoprotein Genetic System in Aspergillus melleus.</title>
        <authorList>
            <person name="Yuan B."/>
            <person name="Grau M.F."/>
            <person name="Murata R.M."/>
            <person name="Torok T."/>
            <person name="Venkateswaran K."/>
            <person name="Stajich J.E."/>
            <person name="Wang C.C.C."/>
        </authorList>
    </citation>
    <scope>NUCLEOTIDE SEQUENCE [LARGE SCALE GENOMIC DNA]</scope>
    <source>
        <strain evidence="1 2">IMV 1140</strain>
    </source>
</reference>
<keyword evidence="2" id="KW-1185">Reference proteome</keyword>
<comment type="caution">
    <text evidence="1">The sequence shown here is derived from an EMBL/GenBank/DDBJ whole genome shotgun (WGS) entry which is preliminary data.</text>
</comment>
<evidence type="ECO:0000313" key="2">
    <source>
        <dbReference type="Proteomes" id="UP001177260"/>
    </source>
</evidence>
<organism evidence="1 2">
    <name type="scientific">Aspergillus melleus</name>
    <dbReference type="NCBI Taxonomy" id="138277"/>
    <lineage>
        <taxon>Eukaryota</taxon>
        <taxon>Fungi</taxon>
        <taxon>Dikarya</taxon>
        <taxon>Ascomycota</taxon>
        <taxon>Pezizomycotina</taxon>
        <taxon>Eurotiomycetes</taxon>
        <taxon>Eurotiomycetidae</taxon>
        <taxon>Eurotiales</taxon>
        <taxon>Aspergillaceae</taxon>
        <taxon>Aspergillus</taxon>
        <taxon>Aspergillus subgen. Circumdati</taxon>
    </lineage>
</organism>
<sequence>MGNDSAANTPTADSTGSAPMRPGGAPARVYMNERIVPYLLDGMKVVAKEQPSNPLRVLGEYLIQKSNEVEGGVAGANKTPE</sequence>
<protein>
    <submittedName>
        <fullName evidence="1">COMPASS (Complex proteins associated with Set1p) component</fullName>
    </submittedName>
</protein>
<accession>A0ACC3B1C9</accession>